<dbReference type="InterPro" id="IPR006311">
    <property type="entry name" value="TAT_signal"/>
</dbReference>
<dbReference type="EMBL" id="JBHSUC010000006">
    <property type="protein sequence ID" value="MFC6361845.1"/>
    <property type="molecule type" value="Genomic_DNA"/>
</dbReference>
<gene>
    <name evidence="2" type="ORF">ACFP73_07005</name>
</gene>
<dbReference type="PIRSF" id="PIRSF019307">
    <property type="entry name" value="UCP019307"/>
    <property type="match status" value="1"/>
</dbReference>
<dbReference type="InterPro" id="IPR047121">
    <property type="entry name" value="YjiB-like"/>
</dbReference>
<evidence type="ECO:0000313" key="3">
    <source>
        <dbReference type="Proteomes" id="UP001596215"/>
    </source>
</evidence>
<name>A0ABW1VPM1_9GAMM</name>
<dbReference type="PANTHER" id="PTHR36448:SF2">
    <property type="entry name" value="CUPIN TYPE-1 DOMAIN-CONTAINING PROTEIN"/>
    <property type="match status" value="1"/>
</dbReference>
<dbReference type="PROSITE" id="PS51318">
    <property type="entry name" value="TAT"/>
    <property type="match status" value="1"/>
</dbReference>
<comment type="caution">
    <text evidence="2">The sequence shown here is derived from an EMBL/GenBank/DDBJ whole genome shotgun (WGS) entry which is preliminary data.</text>
</comment>
<dbReference type="RefSeq" id="WP_343876819.1">
    <property type="nucleotide sequence ID" value="NZ_BAAAFW010000037.1"/>
</dbReference>
<feature type="domain" description="Cupin type-2" evidence="1">
    <location>
        <begin position="95"/>
        <end position="142"/>
    </location>
</feature>
<dbReference type="CDD" id="cd02219">
    <property type="entry name" value="cupin_YjlB-like"/>
    <property type="match status" value="1"/>
</dbReference>
<sequence length="202" mass="21948">MSVDSRRDFLRVMTQIALSTPLLFAAAARGESPSRLTPEHFRLSANGWVPNNPHLPVLLYRQVLPLSGAVTQHSEQAFQHNGWPPQWVAGVFDFHHYHSTAHEVLGVVGGEARLMLGGPRGKTVTVNAGDVVLLPAGTGHCNTGSSDDFLVVGAYPPDQHWDICRSAPTAGMQQRIASLPYPHQDPVSGQPQPLMTLWDPLA</sequence>
<dbReference type="SUPFAM" id="SSF51182">
    <property type="entry name" value="RmlC-like cupins"/>
    <property type="match status" value="1"/>
</dbReference>
<evidence type="ECO:0000259" key="1">
    <source>
        <dbReference type="Pfam" id="PF07883"/>
    </source>
</evidence>
<protein>
    <submittedName>
        <fullName evidence="2">Cupin domain-containing protein</fullName>
    </submittedName>
</protein>
<dbReference type="InterPro" id="IPR011051">
    <property type="entry name" value="RmlC_Cupin_sf"/>
</dbReference>
<organism evidence="2 3">
    <name type="scientific">Tatumella punctata</name>
    <dbReference type="NCBI Taxonomy" id="399969"/>
    <lineage>
        <taxon>Bacteria</taxon>
        <taxon>Pseudomonadati</taxon>
        <taxon>Pseudomonadota</taxon>
        <taxon>Gammaproteobacteria</taxon>
        <taxon>Enterobacterales</taxon>
        <taxon>Erwiniaceae</taxon>
        <taxon>Tatumella</taxon>
    </lineage>
</organism>
<dbReference type="InterPro" id="IPR013096">
    <property type="entry name" value="Cupin_2"/>
</dbReference>
<dbReference type="Gene3D" id="2.60.120.10">
    <property type="entry name" value="Jelly Rolls"/>
    <property type="match status" value="1"/>
</dbReference>
<dbReference type="InterPro" id="IPR014500">
    <property type="entry name" value="UCP019307_cupin"/>
</dbReference>
<evidence type="ECO:0000313" key="2">
    <source>
        <dbReference type="EMBL" id="MFC6361845.1"/>
    </source>
</evidence>
<keyword evidence="3" id="KW-1185">Reference proteome</keyword>
<accession>A0ABW1VPM1</accession>
<dbReference type="PANTHER" id="PTHR36448">
    <property type="entry name" value="BLR7373 PROTEIN"/>
    <property type="match status" value="1"/>
</dbReference>
<dbReference type="Proteomes" id="UP001596215">
    <property type="component" value="Unassembled WGS sequence"/>
</dbReference>
<reference evidence="3" key="1">
    <citation type="journal article" date="2019" name="Int. J. Syst. Evol. Microbiol.">
        <title>The Global Catalogue of Microorganisms (GCM) 10K type strain sequencing project: providing services to taxonomists for standard genome sequencing and annotation.</title>
        <authorList>
            <consortium name="The Broad Institute Genomics Platform"/>
            <consortium name="The Broad Institute Genome Sequencing Center for Infectious Disease"/>
            <person name="Wu L."/>
            <person name="Ma J."/>
        </authorList>
    </citation>
    <scope>NUCLEOTIDE SEQUENCE [LARGE SCALE GENOMIC DNA]</scope>
    <source>
        <strain evidence="3">CGMCC 4.1530</strain>
    </source>
</reference>
<proteinExistence type="predicted"/>
<dbReference type="InterPro" id="IPR014710">
    <property type="entry name" value="RmlC-like_jellyroll"/>
</dbReference>
<dbReference type="Pfam" id="PF07883">
    <property type="entry name" value="Cupin_2"/>
    <property type="match status" value="1"/>
</dbReference>